<evidence type="ECO:0000313" key="4">
    <source>
        <dbReference type="EMBL" id="KAL3769099.1"/>
    </source>
</evidence>
<dbReference type="Proteomes" id="UP001530400">
    <property type="component" value="Unassembled WGS sequence"/>
</dbReference>
<evidence type="ECO:0008006" key="6">
    <source>
        <dbReference type="Google" id="ProtNLM"/>
    </source>
</evidence>
<evidence type="ECO:0000259" key="3">
    <source>
        <dbReference type="Pfam" id="PF11976"/>
    </source>
</evidence>
<dbReference type="InterPro" id="IPR036063">
    <property type="entry name" value="Smr_dom_sf"/>
</dbReference>
<sequence>MARGKNRTRRLSSSSAVHPIPSKPAQSTSSSTFTTTCKTCASNGFLQCSGQCLLNPASFGHKSAQDVQEAVEYHWKILPTSIRQFLLADPNSLCLKRFVSFYSMPENIDNTSRNVAASICGCSWYLALHYMFLGKLAEAKGLILNAAFLQEVYNNKEVSEISKLCNVTSTQDISLNNLEFKQALPFFHDGLFACSSRENMSAFLRTKLTPTFVAQTSQAKRQAQNYVDYISSSWGEGSNDKDPAGDSEEIEVILIDSDSDERKTLKIGSSSTLKALFNQYAEERGVSLRSLRFSYDDKTLFLSSIGQKTPNELGIKNSDMIVVTEQKQEAPATTSSTKSKANRRGSNSPGNSGMARRKSVDDGHKPRGNRRASWTGCPIDTSSEEFLKLKHSRKLTSLFEEAEPIFSKIRQELNDLNIQRSKPKRRITTTRPPVTVAPIDNQGSDGLGGKAGKVFFNVNVGQVENLYKTSKIDALSCRSRLSIDLHGHTREEAEAKLDECLPEWKDTAMHGEYPFVVPVLIICGGGAQILSETVEQWIKENEGVANAPKKFVGRRITMA</sequence>
<gene>
    <name evidence="4" type="ORF">ACHAWO_013119</name>
</gene>
<dbReference type="CDD" id="cd01763">
    <property type="entry name" value="Ubl_SUMO_like"/>
    <property type="match status" value="1"/>
</dbReference>
<proteinExistence type="predicted"/>
<dbReference type="Gene3D" id="3.10.20.90">
    <property type="entry name" value="Phosphatidylinositol 3-kinase Catalytic Subunit, Chain A, domain 1"/>
    <property type="match status" value="1"/>
</dbReference>
<dbReference type="AlphaFoldDB" id="A0ABD3MYW7"/>
<accession>A0ABD3MYW7</accession>
<keyword evidence="5" id="KW-1185">Reference proteome</keyword>
<dbReference type="Gene3D" id="3.30.1370.110">
    <property type="match status" value="1"/>
</dbReference>
<feature type="domain" description="Smr" evidence="2">
    <location>
        <begin position="483"/>
        <end position="545"/>
    </location>
</feature>
<feature type="region of interest" description="Disordered" evidence="1">
    <location>
        <begin position="1"/>
        <end position="32"/>
    </location>
</feature>
<dbReference type="Pfam" id="PF11976">
    <property type="entry name" value="Rad60-SLD"/>
    <property type="match status" value="1"/>
</dbReference>
<dbReference type="SUPFAM" id="SSF54236">
    <property type="entry name" value="Ubiquitin-like"/>
    <property type="match status" value="1"/>
</dbReference>
<dbReference type="EMBL" id="JALLPJ020001337">
    <property type="protein sequence ID" value="KAL3769099.1"/>
    <property type="molecule type" value="Genomic_DNA"/>
</dbReference>
<dbReference type="InterPro" id="IPR002625">
    <property type="entry name" value="Smr_dom"/>
</dbReference>
<organism evidence="4 5">
    <name type="scientific">Cyclotella atomus</name>
    <dbReference type="NCBI Taxonomy" id="382360"/>
    <lineage>
        <taxon>Eukaryota</taxon>
        <taxon>Sar</taxon>
        <taxon>Stramenopiles</taxon>
        <taxon>Ochrophyta</taxon>
        <taxon>Bacillariophyta</taxon>
        <taxon>Coscinodiscophyceae</taxon>
        <taxon>Thalassiosirophycidae</taxon>
        <taxon>Stephanodiscales</taxon>
        <taxon>Stephanodiscaceae</taxon>
        <taxon>Cyclotella</taxon>
    </lineage>
</organism>
<dbReference type="SUPFAM" id="SSF160443">
    <property type="entry name" value="SMR domain-like"/>
    <property type="match status" value="1"/>
</dbReference>
<dbReference type="InterPro" id="IPR022617">
    <property type="entry name" value="Rad60/SUMO-like_dom"/>
</dbReference>
<feature type="compositionally biased region" description="Basic residues" evidence="1">
    <location>
        <begin position="1"/>
        <end position="10"/>
    </location>
</feature>
<name>A0ABD3MYW7_9STRA</name>
<reference evidence="4 5" key="1">
    <citation type="submission" date="2024-10" db="EMBL/GenBank/DDBJ databases">
        <title>Updated reference genomes for cyclostephanoid diatoms.</title>
        <authorList>
            <person name="Roberts W.R."/>
            <person name="Alverson A.J."/>
        </authorList>
    </citation>
    <scope>NUCLEOTIDE SEQUENCE [LARGE SCALE GENOMIC DNA]</scope>
    <source>
        <strain evidence="4 5">AJA010-31</strain>
    </source>
</reference>
<protein>
    <recommendedName>
        <fullName evidence="6">Smr domain-containing protein</fullName>
    </recommendedName>
</protein>
<dbReference type="Pfam" id="PF01713">
    <property type="entry name" value="Smr"/>
    <property type="match status" value="1"/>
</dbReference>
<evidence type="ECO:0000256" key="1">
    <source>
        <dbReference type="SAM" id="MobiDB-lite"/>
    </source>
</evidence>
<evidence type="ECO:0000259" key="2">
    <source>
        <dbReference type="Pfam" id="PF01713"/>
    </source>
</evidence>
<dbReference type="InterPro" id="IPR029071">
    <property type="entry name" value="Ubiquitin-like_domsf"/>
</dbReference>
<feature type="region of interest" description="Disordered" evidence="1">
    <location>
        <begin position="326"/>
        <end position="376"/>
    </location>
</feature>
<comment type="caution">
    <text evidence="4">The sequence shown here is derived from an EMBL/GenBank/DDBJ whole genome shotgun (WGS) entry which is preliminary data.</text>
</comment>
<feature type="domain" description="Rad60/SUMO-like" evidence="3">
    <location>
        <begin position="250"/>
        <end position="323"/>
    </location>
</feature>
<feature type="compositionally biased region" description="Polar residues" evidence="1">
    <location>
        <begin position="331"/>
        <end position="351"/>
    </location>
</feature>
<evidence type="ECO:0000313" key="5">
    <source>
        <dbReference type="Proteomes" id="UP001530400"/>
    </source>
</evidence>